<dbReference type="Pfam" id="PF00455">
    <property type="entry name" value="DeoRC"/>
    <property type="match status" value="1"/>
</dbReference>
<comment type="caution">
    <text evidence="8">The sequence shown here is derived from an EMBL/GenBank/DDBJ whole genome shotgun (WGS) entry which is preliminary data.</text>
</comment>
<evidence type="ECO:0000259" key="7">
    <source>
        <dbReference type="PROSITE" id="PS51000"/>
    </source>
</evidence>
<dbReference type="PANTHER" id="PTHR30363:SF4">
    <property type="entry name" value="GLYCEROL-3-PHOSPHATE REGULON REPRESSOR"/>
    <property type="match status" value="1"/>
</dbReference>
<dbReference type="InterPro" id="IPR001034">
    <property type="entry name" value="DeoR_HTH"/>
</dbReference>
<evidence type="ECO:0000256" key="6">
    <source>
        <dbReference type="ARBA" id="ARBA00024937"/>
    </source>
</evidence>
<keyword evidence="2" id="KW-0678">Repressor</keyword>
<name>A0A414FWB3_9ACTN</name>
<accession>A0A414FWB3</accession>
<dbReference type="PROSITE" id="PS51000">
    <property type="entry name" value="HTH_DEOR_2"/>
    <property type="match status" value="1"/>
</dbReference>
<dbReference type="PRINTS" id="PR00037">
    <property type="entry name" value="HTHLACR"/>
</dbReference>
<evidence type="ECO:0000313" key="8">
    <source>
        <dbReference type="EMBL" id="RHD55660.1"/>
    </source>
</evidence>
<evidence type="ECO:0000256" key="3">
    <source>
        <dbReference type="ARBA" id="ARBA00023015"/>
    </source>
</evidence>
<dbReference type="SMART" id="SM00420">
    <property type="entry name" value="HTH_DEOR"/>
    <property type="match status" value="1"/>
</dbReference>
<evidence type="ECO:0000256" key="2">
    <source>
        <dbReference type="ARBA" id="ARBA00022491"/>
    </source>
</evidence>
<comment type="function">
    <text evidence="6">Repressor of the lactose catabolism operon. Galactose-6-phosphate is the inducer.</text>
</comment>
<dbReference type="InterPro" id="IPR037171">
    <property type="entry name" value="NagB/RpiA_transferase-like"/>
</dbReference>
<dbReference type="InterPro" id="IPR036390">
    <property type="entry name" value="WH_DNA-bd_sf"/>
</dbReference>
<feature type="domain" description="HTH deoR-type" evidence="7">
    <location>
        <begin position="13"/>
        <end position="68"/>
    </location>
</feature>
<dbReference type="GO" id="GO:0003677">
    <property type="term" value="F:DNA binding"/>
    <property type="evidence" value="ECO:0007669"/>
    <property type="project" value="UniProtKB-KW"/>
</dbReference>
<keyword evidence="5" id="KW-0804">Transcription</keyword>
<dbReference type="Gene3D" id="1.10.10.10">
    <property type="entry name" value="Winged helix-like DNA-binding domain superfamily/Winged helix DNA-binding domain"/>
    <property type="match status" value="1"/>
</dbReference>
<evidence type="ECO:0000313" key="9">
    <source>
        <dbReference type="Proteomes" id="UP000286050"/>
    </source>
</evidence>
<dbReference type="EMBL" id="QSJI01000004">
    <property type="protein sequence ID" value="RHD55660.1"/>
    <property type="molecule type" value="Genomic_DNA"/>
</dbReference>
<dbReference type="PROSITE" id="PS00894">
    <property type="entry name" value="HTH_DEOR_1"/>
    <property type="match status" value="1"/>
</dbReference>
<dbReference type="GO" id="GO:0003700">
    <property type="term" value="F:DNA-binding transcription factor activity"/>
    <property type="evidence" value="ECO:0007669"/>
    <property type="project" value="InterPro"/>
</dbReference>
<organism evidence="8 9">
    <name type="scientific">Collinsella intestinalis</name>
    <dbReference type="NCBI Taxonomy" id="147207"/>
    <lineage>
        <taxon>Bacteria</taxon>
        <taxon>Bacillati</taxon>
        <taxon>Actinomycetota</taxon>
        <taxon>Coriobacteriia</taxon>
        <taxon>Coriobacteriales</taxon>
        <taxon>Coriobacteriaceae</taxon>
        <taxon>Collinsella</taxon>
    </lineage>
</organism>
<reference evidence="8 9" key="1">
    <citation type="submission" date="2018-08" db="EMBL/GenBank/DDBJ databases">
        <title>A genome reference for cultivated species of the human gut microbiota.</title>
        <authorList>
            <person name="Zou Y."/>
            <person name="Xue W."/>
            <person name="Luo G."/>
        </authorList>
    </citation>
    <scope>NUCLEOTIDE SEQUENCE [LARGE SCALE GENOMIC DNA]</scope>
    <source>
        <strain evidence="8 9">AM30-5LB</strain>
    </source>
</reference>
<dbReference type="InterPro" id="IPR014036">
    <property type="entry name" value="DeoR-like_C"/>
</dbReference>
<dbReference type="InterPro" id="IPR050313">
    <property type="entry name" value="Carb_Metab_HTH_regulators"/>
</dbReference>
<proteinExistence type="predicted"/>
<dbReference type="SUPFAM" id="SSF46785">
    <property type="entry name" value="Winged helix' DNA-binding domain"/>
    <property type="match status" value="1"/>
</dbReference>
<dbReference type="Gene3D" id="3.40.50.1360">
    <property type="match status" value="1"/>
</dbReference>
<dbReference type="Pfam" id="PF08220">
    <property type="entry name" value="HTH_DeoR"/>
    <property type="match status" value="1"/>
</dbReference>
<dbReference type="AlphaFoldDB" id="A0A414FWB3"/>
<dbReference type="InterPro" id="IPR018356">
    <property type="entry name" value="Tscrpt_reg_HTH_DeoR_CS"/>
</dbReference>
<dbReference type="SUPFAM" id="SSF100950">
    <property type="entry name" value="NagB/RpiA/CoA transferase-like"/>
    <property type="match status" value="1"/>
</dbReference>
<dbReference type="InterPro" id="IPR036388">
    <property type="entry name" value="WH-like_DNA-bd_sf"/>
</dbReference>
<evidence type="ECO:0000256" key="4">
    <source>
        <dbReference type="ARBA" id="ARBA00023125"/>
    </source>
</evidence>
<dbReference type="SMART" id="SM01134">
    <property type="entry name" value="DeoRC"/>
    <property type="match status" value="1"/>
</dbReference>
<keyword evidence="4" id="KW-0238">DNA-binding</keyword>
<evidence type="ECO:0000256" key="1">
    <source>
        <dbReference type="ARBA" id="ARBA00021390"/>
    </source>
</evidence>
<dbReference type="Proteomes" id="UP000286050">
    <property type="component" value="Unassembled WGS sequence"/>
</dbReference>
<gene>
    <name evidence="8" type="ORF">DW787_05590</name>
</gene>
<dbReference type="PANTHER" id="PTHR30363">
    <property type="entry name" value="HTH-TYPE TRANSCRIPTIONAL REGULATOR SRLR-RELATED"/>
    <property type="match status" value="1"/>
</dbReference>
<keyword evidence="3" id="KW-0805">Transcription regulation</keyword>
<sequence length="265" mass="29060">MNKRSIRKFTAMKSERQQAILDLLDQHHSVTVNEISNTLGVSDMTIRRDLAELADKGLLVRVHGGAQLPRSARGTTLSRLISHEEKRHFHVDQKRAAAMAAARTVSAGDTIFLGGGSTLELMCSYLPQEDIRVVTNSLPVLNLLADNPHVDLFFIGGMMRHDTRVFTMPYNGRGLYGLSAPKAYVSATGIFGNEVFGSRPDATMVLSDALARAQERYLVVDAEKVGRRDFCLFTTLEEMTAAFVNADADPQTLEALSAYTSVVTA</sequence>
<evidence type="ECO:0000256" key="5">
    <source>
        <dbReference type="ARBA" id="ARBA00023163"/>
    </source>
</evidence>
<protein>
    <recommendedName>
        <fullName evidence="1">Lactose phosphotransferase system repressor</fullName>
    </recommendedName>
</protein>